<dbReference type="InterPro" id="IPR029068">
    <property type="entry name" value="Glyas_Bleomycin-R_OHBP_Dase"/>
</dbReference>
<evidence type="ECO:0000313" key="2">
    <source>
        <dbReference type="EMBL" id="MBC3919748.1"/>
    </source>
</evidence>
<name>A0ABR6ZVU5_9BURK</name>
<organism evidence="2 3">
    <name type="scientific">Undibacterium hunanense</name>
    <dbReference type="NCBI Taxonomy" id="2762292"/>
    <lineage>
        <taxon>Bacteria</taxon>
        <taxon>Pseudomonadati</taxon>
        <taxon>Pseudomonadota</taxon>
        <taxon>Betaproteobacteria</taxon>
        <taxon>Burkholderiales</taxon>
        <taxon>Oxalobacteraceae</taxon>
        <taxon>Undibacterium</taxon>
    </lineage>
</organism>
<sequence length="134" mass="15004">MSSLPIPGAVIYAKNLSKLSHFYEQIMQCGISHADDTYSILALPHFQLVIHAIPAHIADTFDIKSPPERREDTAIKLVLPVNDIGLARETAARLGGQLDAPEHEWEFQQCRICDGYDPEGNVFQIRAFLPRHGK</sequence>
<dbReference type="InterPro" id="IPR041581">
    <property type="entry name" value="Glyoxalase_6"/>
</dbReference>
<comment type="caution">
    <text evidence="2">The sequence shown here is derived from an EMBL/GenBank/DDBJ whole genome shotgun (WGS) entry which is preliminary data.</text>
</comment>
<gene>
    <name evidence="2" type="ORF">H8L32_19910</name>
</gene>
<proteinExistence type="predicted"/>
<evidence type="ECO:0000259" key="1">
    <source>
        <dbReference type="Pfam" id="PF18029"/>
    </source>
</evidence>
<evidence type="ECO:0000313" key="3">
    <source>
        <dbReference type="Proteomes" id="UP000650424"/>
    </source>
</evidence>
<keyword evidence="3" id="KW-1185">Reference proteome</keyword>
<dbReference type="RefSeq" id="WP_186949012.1">
    <property type="nucleotide sequence ID" value="NZ_JACOGF010000011.1"/>
</dbReference>
<dbReference type="EMBL" id="JACOGF010000011">
    <property type="protein sequence ID" value="MBC3919748.1"/>
    <property type="molecule type" value="Genomic_DNA"/>
</dbReference>
<accession>A0ABR6ZVU5</accession>
<dbReference type="SUPFAM" id="SSF54593">
    <property type="entry name" value="Glyoxalase/Bleomycin resistance protein/Dihydroxybiphenyl dioxygenase"/>
    <property type="match status" value="1"/>
</dbReference>
<feature type="domain" description="Glyoxalase-like" evidence="1">
    <location>
        <begin position="10"/>
        <end position="125"/>
    </location>
</feature>
<dbReference type="Pfam" id="PF18029">
    <property type="entry name" value="Glyoxalase_6"/>
    <property type="match status" value="1"/>
</dbReference>
<dbReference type="Gene3D" id="3.10.180.10">
    <property type="entry name" value="2,3-Dihydroxybiphenyl 1,2-Dioxygenase, domain 1"/>
    <property type="match status" value="1"/>
</dbReference>
<reference evidence="2 3" key="1">
    <citation type="submission" date="2020-08" db="EMBL/GenBank/DDBJ databases">
        <title>Novel species isolated from subtropical streams in China.</title>
        <authorList>
            <person name="Lu H."/>
        </authorList>
    </citation>
    <scope>NUCLEOTIDE SEQUENCE [LARGE SCALE GENOMIC DNA]</scope>
    <source>
        <strain evidence="2 3">CY18W</strain>
    </source>
</reference>
<protein>
    <recommendedName>
        <fullName evidence="1">Glyoxalase-like domain-containing protein</fullName>
    </recommendedName>
</protein>
<dbReference type="Proteomes" id="UP000650424">
    <property type="component" value="Unassembled WGS sequence"/>
</dbReference>